<protein>
    <submittedName>
        <fullName evidence="1">Uncharacterized protein</fullName>
    </submittedName>
</protein>
<dbReference type="InterPro" id="IPR029021">
    <property type="entry name" value="Prot-tyrosine_phosphatase-like"/>
</dbReference>
<dbReference type="AlphaFoldDB" id="E3MZF5"/>
<dbReference type="InterPro" id="IPR003595">
    <property type="entry name" value="Tyr_Pase_cat"/>
</dbReference>
<dbReference type="PROSITE" id="PS50055">
    <property type="entry name" value="TYR_PHOSPHATASE_PTP"/>
    <property type="match status" value="1"/>
</dbReference>
<sequence length="363" mass="42094">MLSEIIGVEKVLERLTLKRAIIDKSNLWVPMFNRIETEAKQNKERSCCDLFFNNEPVEGNMTPIFIAPVGARAEKEMTGSLISYPQIRQNYILRGSVFVEKAHHFWQMIWEKESLFIVMLTSPVNQAQIYFPANEKERLVFGPFAITCTRRDATRGYITRVLTVKKQDNKVLHTVTHIQYVSWGFYTPVPERFGQFLDHLKHHNALWNASISRYSPTCGMHAPVIQSNSGLGRTGCLVIINVISRMLENHVKHKYNIEKMVLGLKNGLPNGIESIAEYKFIVNQVIWETEKLKPEYVLGRQHLHMVSGMVHYNYSSRNVEKLMCSKKWMPVGASLDYECFRKAVNVEPEYENFFSSENYLTLY</sequence>
<dbReference type="SUPFAM" id="SSF52799">
    <property type="entry name" value="(Phosphotyrosine protein) phosphatases II"/>
    <property type="match status" value="1"/>
</dbReference>
<gene>
    <name evidence="1" type="ORF">CRE_05947</name>
</gene>
<dbReference type="HOGENOM" id="CLU_712186_0_0_1"/>
<accession>E3MZF5</accession>
<evidence type="ECO:0000313" key="1">
    <source>
        <dbReference type="EMBL" id="EFP12893.1"/>
    </source>
</evidence>
<organism evidence="2">
    <name type="scientific">Caenorhabditis remanei</name>
    <name type="common">Caenorhabditis vulgaris</name>
    <dbReference type="NCBI Taxonomy" id="31234"/>
    <lineage>
        <taxon>Eukaryota</taxon>
        <taxon>Metazoa</taxon>
        <taxon>Ecdysozoa</taxon>
        <taxon>Nematoda</taxon>
        <taxon>Chromadorea</taxon>
        <taxon>Rhabditida</taxon>
        <taxon>Rhabditina</taxon>
        <taxon>Rhabditomorpha</taxon>
        <taxon>Rhabditoidea</taxon>
        <taxon>Rhabditidae</taxon>
        <taxon>Peloderinae</taxon>
        <taxon>Caenorhabditis</taxon>
    </lineage>
</organism>
<dbReference type="eggNOG" id="KOG0789">
    <property type="taxonomic scope" value="Eukaryota"/>
</dbReference>
<dbReference type="Gene3D" id="3.90.190.10">
    <property type="entry name" value="Protein tyrosine phosphatase superfamily"/>
    <property type="match status" value="1"/>
</dbReference>
<evidence type="ECO:0000313" key="2">
    <source>
        <dbReference type="Proteomes" id="UP000008281"/>
    </source>
</evidence>
<dbReference type="OrthoDB" id="10253954at2759"/>
<reference evidence="1" key="1">
    <citation type="submission" date="2007-07" db="EMBL/GenBank/DDBJ databases">
        <title>PCAP assembly of the Caenorhabditis remanei genome.</title>
        <authorList>
            <consortium name="The Caenorhabditis remanei Sequencing Consortium"/>
            <person name="Wilson R.K."/>
        </authorList>
    </citation>
    <scope>NUCLEOTIDE SEQUENCE [LARGE SCALE GENOMIC DNA]</scope>
    <source>
        <strain evidence="1">PB4641</strain>
    </source>
</reference>
<dbReference type="Proteomes" id="UP000008281">
    <property type="component" value="Unassembled WGS sequence"/>
</dbReference>
<proteinExistence type="predicted"/>
<dbReference type="SMART" id="SM00404">
    <property type="entry name" value="PTPc_motif"/>
    <property type="match status" value="1"/>
</dbReference>
<dbReference type="PROSITE" id="PS50056">
    <property type="entry name" value="TYR_PHOSPHATASE_2"/>
    <property type="match status" value="1"/>
</dbReference>
<dbReference type="InterPro" id="IPR000242">
    <property type="entry name" value="PTP_cat"/>
</dbReference>
<name>E3MZF5_CAERE</name>
<dbReference type="InterPro" id="IPR050348">
    <property type="entry name" value="Protein-Tyr_Phosphatase"/>
</dbReference>
<dbReference type="InterPro" id="IPR000387">
    <property type="entry name" value="Tyr_Pase_dom"/>
</dbReference>
<dbReference type="CDD" id="cd00047">
    <property type="entry name" value="PTPc"/>
    <property type="match status" value="1"/>
</dbReference>
<dbReference type="PANTHER" id="PTHR19134">
    <property type="entry name" value="RECEPTOR-TYPE TYROSINE-PROTEIN PHOSPHATASE"/>
    <property type="match status" value="1"/>
</dbReference>
<dbReference type="OMA" id="VEPEYEN"/>
<dbReference type="Pfam" id="PF00102">
    <property type="entry name" value="Y_phosphatase"/>
    <property type="match status" value="1"/>
</dbReference>
<dbReference type="EMBL" id="DS268500">
    <property type="protein sequence ID" value="EFP12893.1"/>
    <property type="molecule type" value="Genomic_DNA"/>
</dbReference>
<dbReference type="PRINTS" id="PR00700">
    <property type="entry name" value="PRTYPHPHTASE"/>
</dbReference>
<dbReference type="STRING" id="31234.E3MZF5"/>
<dbReference type="GO" id="GO:0004725">
    <property type="term" value="F:protein tyrosine phosphatase activity"/>
    <property type="evidence" value="ECO:0007669"/>
    <property type="project" value="InterPro"/>
</dbReference>
<dbReference type="SMART" id="SM00194">
    <property type="entry name" value="PTPc"/>
    <property type="match status" value="1"/>
</dbReference>
<keyword evidence="2" id="KW-1185">Reference proteome</keyword>
<dbReference type="PANTHER" id="PTHR19134:SF449">
    <property type="entry name" value="TYROSINE-PROTEIN PHOSPHATASE 1"/>
    <property type="match status" value="1"/>
</dbReference>